<evidence type="ECO:0000313" key="2">
    <source>
        <dbReference type="Proteomes" id="UP001286313"/>
    </source>
</evidence>
<proteinExistence type="predicted"/>
<protein>
    <submittedName>
        <fullName evidence="1">Uncharacterized protein</fullName>
    </submittedName>
</protein>
<organism evidence="1 2">
    <name type="scientific">Petrolisthes cinctipes</name>
    <name type="common">Flat porcelain crab</name>
    <dbReference type="NCBI Taxonomy" id="88211"/>
    <lineage>
        <taxon>Eukaryota</taxon>
        <taxon>Metazoa</taxon>
        <taxon>Ecdysozoa</taxon>
        <taxon>Arthropoda</taxon>
        <taxon>Crustacea</taxon>
        <taxon>Multicrustacea</taxon>
        <taxon>Malacostraca</taxon>
        <taxon>Eumalacostraca</taxon>
        <taxon>Eucarida</taxon>
        <taxon>Decapoda</taxon>
        <taxon>Pleocyemata</taxon>
        <taxon>Anomura</taxon>
        <taxon>Galatheoidea</taxon>
        <taxon>Porcellanidae</taxon>
        <taxon>Petrolisthes</taxon>
    </lineage>
</organism>
<gene>
    <name evidence="1" type="ORF">Pcinc_021245</name>
</gene>
<keyword evidence="2" id="KW-1185">Reference proteome</keyword>
<dbReference type="EMBL" id="JAWQEG010002184">
    <property type="protein sequence ID" value="KAK3873762.1"/>
    <property type="molecule type" value="Genomic_DNA"/>
</dbReference>
<evidence type="ECO:0000313" key="1">
    <source>
        <dbReference type="EMBL" id="KAK3873762.1"/>
    </source>
</evidence>
<reference evidence="1" key="1">
    <citation type="submission" date="2023-10" db="EMBL/GenBank/DDBJ databases">
        <title>Genome assemblies of two species of porcelain crab, Petrolisthes cinctipes and Petrolisthes manimaculis (Anomura: Porcellanidae).</title>
        <authorList>
            <person name="Angst P."/>
        </authorList>
    </citation>
    <scope>NUCLEOTIDE SEQUENCE</scope>
    <source>
        <strain evidence="1">PB745_01</strain>
        <tissue evidence="1">Gill</tissue>
    </source>
</reference>
<dbReference type="Proteomes" id="UP001286313">
    <property type="component" value="Unassembled WGS sequence"/>
</dbReference>
<accession>A0AAE1FGB6</accession>
<dbReference type="AlphaFoldDB" id="A0AAE1FGB6"/>
<comment type="caution">
    <text evidence="1">The sequence shown here is derived from an EMBL/GenBank/DDBJ whole genome shotgun (WGS) entry which is preliminary data.</text>
</comment>
<name>A0AAE1FGB6_PETCI</name>
<sequence>MSSERTSVYLSEDKAIEGEEMEIQISVYNEAPSSEASGAAGKSTRGAAVVAKPVLVNSQKQRLTRQTDGQWLENVMGLAKPEWRRD</sequence>